<dbReference type="SUPFAM" id="SSF52540">
    <property type="entry name" value="P-loop containing nucleoside triphosphate hydrolases"/>
    <property type="match status" value="1"/>
</dbReference>
<dbReference type="Pfam" id="PF00931">
    <property type="entry name" value="NB-ARC"/>
    <property type="match status" value="1"/>
</dbReference>
<dbReference type="Pfam" id="PF23598">
    <property type="entry name" value="LRR_14"/>
    <property type="match status" value="1"/>
</dbReference>
<dbReference type="Pfam" id="PF23559">
    <property type="entry name" value="WHD_DRP"/>
    <property type="match status" value="1"/>
</dbReference>
<evidence type="ECO:0000256" key="2">
    <source>
        <dbReference type="ARBA" id="ARBA00022741"/>
    </source>
</evidence>
<dbReference type="Pfam" id="PF18052">
    <property type="entry name" value="Rx_N"/>
    <property type="match status" value="1"/>
</dbReference>
<keyword evidence="1" id="KW-0677">Repeat</keyword>
<feature type="domain" description="NB-ARC" evidence="4">
    <location>
        <begin position="166"/>
        <end position="342"/>
    </location>
</feature>
<keyword evidence="2" id="KW-0547">Nucleotide-binding</keyword>
<feature type="domain" description="Disease resistance R13L4/SHOC-2-like LRR" evidence="7">
    <location>
        <begin position="548"/>
        <end position="879"/>
    </location>
</feature>
<dbReference type="FunFam" id="3.40.50.300:FF:001091">
    <property type="entry name" value="Probable disease resistance protein At1g61300"/>
    <property type="match status" value="1"/>
</dbReference>
<dbReference type="EMBL" id="ASHM01008929">
    <property type="protein sequence ID" value="PNY16929.1"/>
    <property type="molecule type" value="Genomic_DNA"/>
</dbReference>
<dbReference type="Gene3D" id="3.40.50.300">
    <property type="entry name" value="P-loop containing nucleotide triphosphate hydrolases"/>
    <property type="match status" value="1"/>
</dbReference>
<dbReference type="Gene3D" id="1.20.5.4130">
    <property type="match status" value="1"/>
</dbReference>
<sequence>MADSPVSFLLDRLTWLLQEEVNLQRGVREDVQYIKDELERHKAILMVADSLEDKDPELKVWVKRVRDIAHDMEDAIDEYNLRLVNHRQGNNNSSFYKILFAIKTMKGRRRIALNIQGIKSKVEVISQRRPIISDVASSSSQRLVSTRLDSQGDALLLEEADLVGIEEPKKQLTDLLFKDESNRAVISIYGMGGLGKTTLAKQVYDDLKIKKRFRIHAWVNLSQSFKMEELLKDLVQQLYSVIGKPVPEAVGMMKIEKVKELIKNLLQQSRYLIVLDDVWNVNVWDAVKHALPNNNRGSRVMLTTRKKDIALYSCAELGKDFHLQFLPEQEAWSLFCRKTFQGSNYSCPPHLEEVCRKILKLCGGLPLAIVAISGALATRERSNIEEWQIVCRSFGSEIKGNDKLEDMKKVLSLSFNELPYYLKSCLLYLSLFPEFHAIEHMRLIRLWVSEGFVNGEDGKTVEEVADSYLKELLNRSLLQVVEKTSDGRMKTCRMHDLLREIVNLKSRDQNFATIAKDKFMVWPERVRRLSIVSSSYKVLQQNRTTFQLKSLLMFALSHSLNHFSIHELSTFGLKLLRVLDLQDAPLEDFPAEIINLYLLKYLSLKNTKVKSIPGSIKKLQNLETLDLKHTYVTELPTEIAELKRLRHLLVYRYEIESYAHFHAKHGFKVAAPIGNMESLQKLCFIEVDQGSRALMVELGKLTQLRRLGIRKMRKEDGAALCLSIEKMIHLRSLSITAIKEDEIIDIHDISKPPQCLQQVYLSGCLEKFPQWIKSCNNLVKVFLKWSRLKEDPLVYLQGLPNLRHLEFLQVYVGETLHFNAEGFPSLKVLGLDDLKGLKSMIIEKGAMQGLKKLIIQRCGSFKHVPLGIEHLTKLKTIEFFDMPDELVKALLPNGGKDYWRVQNVPTVYSTYWREGGWDVYSLETFGERETDSNHSSAKRTLELPTLWKV</sequence>
<comment type="caution">
    <text evidence="8">The sequence shown here is derived from an EMBL/GenBank/DDBJ whole genome shotgun (WGS) entry which is preliminary data.</text>
</comment>
<evidence type="ECO:0000256" key="3">
    <source>
        <dbReference type="ARBA" id="ARBA00022821"/>
    </source>
</evidence>
<dbReference type="PANTHER" id="PTHR23155">
    <property type="entry name" value="DISEASE RESISTANCE PROTEIN RP"/>
    <property type="match status" value="1"/>
</dbReference>
<proteinExistence type="predicted"/>
<dbReference type="InterPro" id="IPR036388">
    <property type="entry name" value="WH-like_DNA-bd_sf"/>
</dbReference>
<dbReference type="AlphaFoldDB" id="A0A2K3PNS7"/>
<name>A0A2K3PNS7_TRIPR</name>
<dbReference type="FunFam" id="1.10.10.10:FF:000322">
    <property type="entry name" value="Probable disease resistance protein At1g63360"/>
    <property type="match status" value="1"/>
</dbReference>
<reference evidence="8 9" key="1">
    <citation type="journal article" date="2014" name="Am. J. Bot.">
        <title>Genome assembly and annotation for red clover (Trifolium pratense; Fabaceae).</title>
        <authorList>
            <person name="Istvanek J."/>
            <person name="Jaros M."/>
            <person name="Krenek A."/>
            <person name="Repkova J."/>
        </authorList>
    </citation>
    <scope>NUCLEOTIDE SEQUENCE [LARGE SCALE GENOMIC DNA]</scope>
    <source>
        <strain evidence="9">cv. Tatra</strain>
        <tissue evidence="8">Young leaves</tissue>
    </source>
</reference>
<dbReference type="SUPFAM" id="SSF52058">
    <property type="entry name" value="L domain-like"/>
    <property type="match status" value="1"/>
</dbReference>
<dbReference type="GO" id="GO:0098542">
    <property type="term" value="P:defense response to other organism"/>
    <property type="evidence" value="ECO:0007669"/>
    <property type="project" value="TreeGrafter"/>
</dbReference>
<dbReference type="InterPro" id="IPR038005">
    <property type="entry name" value="RX-like_CC"/>
</dbReference>
<dbReference type="InterPro" id="IPR042197">
    <property type="entry name" value="Apaf_helical"/>
</dbReference>
<dbReference type="InterPro" id="IPR055414">
    <property type="entry name" value="LRR_R13L4/SHOC2-like"/>
</dbReference>
<evidence type="ECO:0000259" key="5">
    <source>
        <dbReference type="Pfam" id="PF18052"/>
    </source>
</evidence>
<evidence type="ECO:0000256" key="1">
    <source>
        <dbReference type="ARBA" id="ARBA00022737"/>
    </source>
</evidence>
<feature type="domain" description="Disease resistance protein winged helix" evidence="6">
    <location>
        <begin position="431"/>
        <end position="502"/>
    </location>
</feature>
<protein>
    <submittedName>
        <fullName evidence="8">Disease resistance protein rpm1-like</fullName>
    </submittedName>
</protein>
<dbReference type="CDD" id="cd14798">
    <property type="entry name" value="RX-CC_like"/>
    <property type="match status" value="1"/>
</dbReference>
<evidence type="ECO:0000259" key="4">
    <source>
        <dbReference type="Pfam" id="PF00931"/>
    </source>
</evidence>
<dbReference type="InterPro" id="IPR027417">
    <property type="entry name" value="P-loop_NTPase"/>
</dbReference>
<dbReference type="InterPro" id="IPR041118">
    <property type="entry name" value="Rx_N"/>
</dbReference>
<dbReference type="Proteomes" id="UP000236291">
    <property type="component" value="Unassembled WGS sequence"/>
</dbReference>
<dbReference type="InterPro" id="IPR044974">
    <property type="entry name" value="Disease_R_plants"/>
</dbReference>
<evidence type="ECO:0000313" key="9">
    <source>
        <dbReference type="Proteomes" id="UP000236291"/>
    </source>
</evidence>
<dbReference type="Gene3D" id="3.80.10.10">
    <property type="entry name" value="Ribonuclease Inhibitor"/>
    <property type="match status" value="1"/>
</dbReference>
<feature type="domain" description="Disease resistance N-terminal" evidence="5">
    <location>
        <begin position="6"/>
        <end position="94"/>
    </location>
</feature>
<evidence type="ECO:0000313" key="8">
    <source>
        <dbReference type="EMBL" id="PNY16929.1"/>
    </source>
</evidence>
<dbReference type="PRINTS" id="PR00364">
    <property type="entry name" value="DISEASERSIST"/>
</dbReference>
<accession>A0A2K3PNS7</accession>
<gene>
    <name evidence="8" type="ORF">L195_g013660</name>
</gene>
<dbReference type="Gene3D" id="1.10.10.10">
    <property type="entry name" value="Winged helix-like DNA-binding domain superfamily/Winged helix DNA-binding domain"/>
    <property type="match status" value="1"/>
</dbReference>
<dbReference type="PANTHER" id="PTHR23155:SF1205">
    <property type="entry name" value="DISEASE RESISTANCE PROTEIN RPM1"/>
    <property type="match status" value="1"/>
</dbReference>
<evidence type="ECO:0000259" key="7">
    <source>
        <dbReference type="Pfam" id="PF23598"/>
    </source>
</evidence>
<dbReference type="InterPro" id="IPR002182">
    <property type="entry name" value="NB-ARC"/>
</dbReference>
<dbReference type="InterPro" id="IPR058922">
    <property type="entry name" value="WHD_DRP"/>
</dbReference>
<evidence type="ECO:0000259" key="6">
    <source>
        <dbReference type="Pfam" id="PF23559"/>
    </source>
</evidence>
<dbReference type="InterPro" id="IPR032675">
    <property type="entry name" value="LRR_dom_sf"/>
</dbReference>
<reference evidence="8 9" key="2">
    <citation type="journal article" date="2017" name="Front. Plant Sci.">
        <title>Gene Classification and Mining of Molecular Markers Useful in Red Clover (Trifolium pratense) Breeding.</title>
        <authorList>
            <person name="Istvanek J."/>
            <person name="Dluhosova J."/>
            <person name="Dluhos P."/>
            <person name="Patkova L."/>
            <person name="Nedelnik J."/>
            <person name="Repkova J."/>
        </authorList>
    </citation>
    <scope>NUCLEOTIDE SEQUENCE [LARGE SCALE GENOMIC DNA]</scope>
    <source>
        <strain evidence="9">cv. Tatra</strain>
        <tissue evidence="8">Young leaves</tissue>
    </source>
</reference>
<dbReference type="Gene3D" id="1.10.8.430">
    <property type="entry name" value="Helical domain of apoptotic protease-activating factors"/>
    <property type="match status" value="1"/>
</dbReference>
<keyword evidence="3" id="KW-0611">Plant defense</keyword>
<dbReference type="GO" id="GO:0043531">
    <property type="term" value="F:ADP binding"/>
    <property type="evidence" value="ECO:0007669"/>
    <property type="project" value="InterPro"/>
</dbReference>
<dbReference type="STRING" id="57577.A0A2K3PNS7"/>
<organism evidence="8 9">
    <name type="scientific">Trifolium pratense</name>
    <name type="common">Red clover</name>
    <dbReference type="NCBI Taxonomy" id="57577"/>
    <lineage>
        <taxon>Eukaryota</taxon>
        <taxon>Viridiplantae</taxon>
        <taxon>Streptophyta</taxon>
        <taxon>Embryophyta</taxon>
        <taxon>Tracheophyta</taxon>
        <taxon>Spermatophyta</taxon>
        <taxon>Magnoliopsida</taxon>
        <taxon>eudicotyledons</taxon>
        <taxon>Gunneridae</taxon>
        <taxon>Pentapetalae</taxon>
        <taxon>rosids</taxon>
        <taxon>fabids</taxon>
        <taxon>Fabales</taxon>
        <taxon>Fabaceae</taxon>
        <taxon>Papilionoideae</taxon>
        <taxon>50 kb inversion clade</taxon>
        <taxon>NPAAA clade</taxon>
        <taxon>Hologalegina</taxon>
        <taxon>IRL clade</taxon>
        <taxon>Trifolieae</taxon>
        <taxon>Trifolium</taxon>
    </lineage>
</organism>